<dbReference type="EMBL" id="GGFL01014386">
    <property type="protein sequence ID" value="MBW78564.1"/>
    <property type="molecule type" value="Transcribed_RNA"/>
</dbReference>
<sequence length="446" mass="48233">MEQQHSTTLVGTIAAVAVCVLTIATFTHGAQIPSMKRSAMIFTKEPTVRIQCLSGAMLITIKDAPANLNGQFSGMVYPKGLAKNSTCLTEYHEQEGPLRYKLPLKSCDTMPLEMDDGSIEFYNTIVLQPHLKLVTDLGRGYHVRCRYKSRQAALKNVSIGKVGAGGGAGGGRPLALTSAEGGGSDRREHGRSMTDGGAKDELATLSEEDDKMIPIPDCHMKIFTGEKLAENVKIGDPLTLVINIDKQEQYGLHVTDCLVRDGLGWGEQKLINEEGCPLDSEILGPFEYTADRSKATVTFPAHKFPYTSSVYYQCNVRLCALEDADCHKTPTCSGRIAKRTKRQSGREEDGEPAMIEVFSGLRVNENAEVISDDADSVFKEKSPDDAICVSQRSFAVAIAIAGLCLMLAVVLAVMCIVARRSSKSVSNSGSSIYSGPYTNTAFSHSS</sequence>
<keyword evidence="2" id="KW-0193">Cuticle</keyword>
<dbReference type="GO" id="GO:0005886">
    <property type="term" value="C:plasma membrane"/>
    <property type="evidence" value="ECO:0007669"/>
    <property type="project" value="UniProtKB-SubCell"/>
</dbReference>
<dbReference type="AlphaFoldDB" id="A0A2M4DLY2"/>
<dbReference type="Pfam" id="PF25301">
    <property type="entry name" value="CUT_C"/>
    <property type="match status" value="1"/>
</dbReference>
<evidence type="ECO:0000313" key="11">
    <source>
        <dbReference type="EMBL" id="MBW78564.1"/>
    </source>
</evidence>
<evidence type="ECO:0000256" key="7">
    <source>
        <dbReference type="ARBA" id="ARBA00023136"/>
    </source>
</evidence>
<evidence type="ECO:0000256" key="6">
    <source>
        <dbReference type="ARBA" id="ARBA00022989"/>
    </source>
</evidence>
<dbReference type="VEuPathDB" id="VectorBase:ADAC001003"/>
<comment type="subcellular location">
    <subcellularLocation>
        <location evidence="1">Cell membrane</location>
        <topology evidence="1">Single-pass type I membrane protein</topology>
    </subcellularLocation>
</comment>
<evidence type="ECO:0000256" key="2">
    <source>
        <dbReference type="ARBA" id="ARBA00022460"/>
    </source>
</evidence>
<dbReference type="PANTHER" id="PTHR22907">
    <property type="entry name" value="GH04558P"/>
    <property type="match status" value="1"/>
</dbReference>
<evidence type="ECO:0000256" key="5">
    <source>
        <dbReference type="ARBA" id="ARBA00022729"/>
    </source>
</evidence>
<keyword evidence="5" id="KW-0732">Signal</keyword>
<dbReference type="PROSITE" id="PS51034">
    <property type="entry name" value="ZP_2"/>
    <property type="match status" value="1"/>
</dbReference>
<protein>
    <recommendedName>
        <fullName evidence="10">ZP domain-containing protein</fullName>
    </recommendedName>
</protein>
<dbReference type="VEuPathDB" id="VectorBase:ADAR2_012131"/>
<dbReference type="PANTHER" id="PTHR22907:SF54">
    <property type="entry name" value="GH04558P"/>
    <property type="match status" value="1"/>
</dbReference>
<evidence type="ECO:0000256" key="9">
    <source>
        <dbReference type="SAM" id="Phobius"/>
    </source>
</evidence>
<evidence type="ECO:0000256" key="8">
    <source>
        <dbReference type="SAM" id="MobiDB-lite"/>
    </source>
</evidence>
<keyword evidence="6 9" id="KW-1133">Transmembrane helix</keyword>
<feature type="domain" description="ZP" evidence="10">
    <location>
        <begin position="51"/>
        <end position="339"/>
    </location>
</feature>
<accession>A0A2M4DLY2</accession>
<evidence type="ECO:0000256" key="3">
    <source>
        <dbReference type="ARBA" id="ARBA00022475"/>
    </source>
</evidence>
<dbReference type="InterPro" id="IPR057475">
    <property type="entry name" value="CUT_C"/>
</dbReference>
<keyword evidence="7 9" id="KW-0472">Membrane</keyword>
<dbReference type="GO" id="GO:0042302">
    <property type="term" value="F:structural constituent of cuticle"/>
    <property type="evidence" value="ECO:0007669"/>
    <property type="project" value="UniProtKB-KW"/>
</dbReference>
<proteinExistence type="predicted"/>
<feature type="region of interest" description="Disordered" evidence="8">
    <location>
        <begin position="170"/>
        <end position="199"/>
    </location>
</feature>
<evidence type="ECO:0000256" key="1">
    <source>
        <dbReference type="ARBA" id="ARBA00004251"/>
    </source>
</evidence>
<name>A0A2M4DLY2_ANODA</name>
<keyword evidence="4 9" id="KW-0812">Transmembrane</keyword>
<reference evidence="11" key="1">
    <citation type="submission" date="2018-01" db="EMBL/GenBank/DDBJ databases">
        <title>An insight into the sialome of Amazonian anophelines.</title>
        <authorList>
            <person name="Ribeiro J.M."/>
            <person name="Scarpassa V."/>
            <person name="Calvo E."/>
        </authorList>
    </citation>
    <scope>NUCLEOTIDE SEQUENCE</scope>
</reference>
<evidence type="ECO:0000256" key="4">
    <source>
        <dbReference type="ARBA" id="ARBA00022692"/>
    </source>
</evidence>
<dbReference type="InterPro" id="IPR001507">
    <property type="entry name" value="ZP_dom"/>
</dbReference>
<dbReference type="InterPro" id="IPR056953">
    <property type="entry name" value="CUT_N"/>
</dbReference>
<dbReference type="SMART" id="SM00241">
    <property type="entry name" value="ZP"/>
    <property type="match status" value="1"/>
</dbReference>
<organism evidence="11">
    <name type="scientific">Anopheles darlingi</name>
    <name type="common">Mosquito</name>
    <dbReference type="NCBI Taxonomy" id="43151"/>
    <lineage>
        <taxon>Eukaryota</taxon>
        <taxon>Metazoa</taxon>
        <taxon>Ecdysozoa</taxon>
        <taxon>Arthropoda</taxon>
        <taxon>Hexapoda</taxon>
        <taxon>Insecta</taxon>
        <taxon>Pterygota</taxon>
        <taxon>Neoptera</taxon>
        <taxon>Endopterygota</taxon>
        <taxon>Diptera</taxon>
        <taxon>Nematocera</taxon>
        <taxon>Culicoidea</taxon>
        <taxon>Culicidae</taxon>
        <taxon>Anophelinae</taxon>
        <taxon>Anopheles</taxon>
    </lineage>
</organism>
<dbReference type="Pfam" id="PF25057">
    <property type="entry name" value="CUT_N"/>
    <property type="match status" value="1"/>
</dbReference>
<dbReference type="InterPro" id="IPR051962">
    <property type="entry name" value="Cuticlin"/>
</dbReference>
<evidence type="ECO:0000259" key="10">
    <source>
        <dbReference type="PROSITE" id="PS51034"/>
    </source>
</evidence>
<dbReference type="Gene3D" id="2.60.40.4100">
    <property type="entry name" value="Zona pellucida, ZP-C domain"/>
    <property type="match status" value="1"/>
</dbReference>
<feature type="compositionally biased region" description="Basic and acidic residues" evidence="8">
    <location>
        <begin position="183"/>
        <end position="199"/>
    </location>
</feature>
<dbReference type="InterPro" id="IPR042235">
    <property type="entry name" value="ZP-C_dom"/>
</dbReference>
<keyword evidence="3" id="KW-1003">Cell membrane</keyword>
<feature type="transmembrane region" description="Helical" evidence="9">
    <location>
        <begin position="394"/>
        <end position="418"/>
    </location>
</feature>